<sequence length="67" mass="7419">MSSSDPLHFVGKLPISTGRSNEDFTLPFVQRRLTNSLACLSVGMKFVDKEPNILHFYSLAFLSAQSA</sequence>
<feature type="region of interest" description="Disordered" evidence="1">
    <location>
        <begin position="1"/>
        <end position="21"/>
    </location>
</feature>
<evidence type="ECO:0000313" key="3">
    <source>
        <dbReference type="Proteomes" id="UP000035762"/>
    </source>
</evidence>
<dbReference type="EMBL" id="CCAZ020000001">
    <property type="protein sequence ID" value="CEG06964.1"/>
    <property type="molecule type" value="Genomic_DNA"/>
</dbReference>
<reference evidence="2 3" key="1">
    <citation type="journal article" date="2014" name="Genome Announc.">
        <title>Genome Sequence of Afipia felis Strain 76713, Isolated in Hospital Water Using an Amoeba Co-Culture Procedure.</title>
        <authorList>
            <person name="Benamar S."/>
            <person name="La Scola B."/>
            <person name="Croce O."/>
        </authorList>
    </citation>
    <scope>NUCLEOTIDE SEQUENCE [LARGE SCALE GENOMIC DNA]</scope>
    <source>
        <strain evidence="2 3">76713</strain>
    </source>
</reference>
<evidence type="ECO:0000313" key="2">
    <source>
        <dbReference type="EMBL" id="CEG06964.1"/>
    </source>
</evidence>
<dbReference type="Proteomes" id="UP000035762">
    <property type="component" value="Unassembled WGS sequence"/>
</dbReference>
<keyword evidence="3" id="KW-1185">Reference proteome</keyword>
<evidence type="ECO:0000256" key="1">
    <source>
        <dbReference type="SAM" id="MobiDB-lite"/>
    </source>
</evidence>
<organism evidence="2 3">
    <name type="scientific">Afipia felis</name>
    <name type="common">Cat scratch disease bacillus</name>
    <dbReference type="NCBI Taxonomy" id="1035"/>
    <lineage>
        <taxon>Bacteria</taxon>
        <taxon>Pseudomonadati</taxon>
        <taxon>Pseudomonadota</taxon>
        <taxon>Alphaproteobacteria</taxon>
        <taxon>Hyphomicrobiales</taxon>
        <taxon>Nitrobacteraceae</taxon>
        <taxon>Afipia</taxon>
    </lineage>
</organism>
<gene>
    <name evidence="2" type="ORF">BN961_00345</name>
</gene>
<comment type="caution">
    <text evidence="2">The sequence shown here is derived from an EMBL/GenBank/DDBJ whole genome shotgun (WGS) entry which is preliminary data.</text>
</comment>
<proteinExistence type="predicted"/>
<accession>A0A090MMS7</accession>
<name>A0A090MMS7_AFIFE</name>
<dbReference type="AlphaFoldDB" id="A0A090MMS7"/>
<protein>
    <submittedName>
        <fullName evidence="2">Uncharacterized protein</fullName>
    </submittedName>
</protein>